<dbReference type="GO" id="GO:0003700">
    <property type="term" value="F:DNA-binding transcription factor activity"/>
    <property type="evidence" value="ECO:0007669"/>
    <property type="project" value="InterPro"/>
</dbReference>
<reference evidence="4" key="1">
    <citation type="journal article" date="2020" name="Mol. Plant Microbe">
        <title>Rhizobial microsymbionts of the narrowly endemic Oxytropis species growing in Kamchatka are characterized by significant genetic diversity and possess a set of genes that are associated with T3SS and T6SS secretion systems and can affect the development of symbiosis.</title>
        <authorList>
            <person name="Safronova V."/>
            <person name="Guro P."/>
            <person name="Sazanova A."/>
            <person name="Kuznetsova I."/>
            <person name="Belimov A."/>
            <person name="Yakubov V."/>
            <person name="Chirak E."/>
            <person name="Afonin A."/>
            <person name="Gogolev Y."/>
            <person name="Andronov E."/>
            <person name="Tikhonovich I."/>
        </authorList>
    </citation>
    <scope>NUCLEOTIDE SEQUENCE [LARGE SCALE GENOMIC DNA]</scope>
    <source>
        <strain evidence="4">581</strain>
    </source>
</reference>
<sequence length="419" mass="46618">MTLAEIDRIFRNEAGRALATLIRLVGDFDLAEDALQDAFAVALEKWPTAKPPENPRAWLVNVGRNKAIDRVRRLVSFRDKQEQVTHELLLNACANDDRCDDAVLDDDMLRLIFICCHPAFAVEVQVMLTLRTVCGLSTAQVARAFLIGEDAMAQRLVRAKQKIRIAGIPYEVPVLDALEQRLRGVLAVIYLVFTEGYVATSGDDLMRPDLAREAIRLARLLDALMPQRREIKGLLALMLLHDARRSGRATADGDIVLLEAQDRSLWDHQQIAEGLRLVEDALHAPGRPDDYVVQAAIAALHAQAPSYQATDWPQIAGLYEVLLRIRPSPVIELNHAAAVAMVDGPLRALNLVDALQARGGLDGYDLLPAVRADLLRRLGQRDAARDAYHRASAATQLEPLRRLYARRLAELDEMTDPEI</sequence>
<dbReference type="SUPFAM" id="SSF88946">
    <property type="entry name" value="Sigma2 domain of RNA polymerase sigma factors"/>
    <property type="match status" value="1"/>
</dbReference>
<dbReference type="KEGG" id="trb:HB776_02095"/>
<name>A0A7G6TTT1_9BRAD</name>
<organism evidence="3 4">
    <name type="scientific">Tardiphaga robiniae</name>
    <dbReference type="NCBI Taxonomy" id="943830"/>
    <lineage>
        <taxon>Bacteria</taxon>
        <taxon>Pseudomonadati</taxon>
        <taxon>Pseudomonadota</taxon>
        <taxon>Alphaproteobacteria</taxon>
        <taxon>Hyphomicrobiales</taxon>
        <taxon>Nitrobacteraceae</taxon>
        <taxon>Tardiphaga</taxon>
    </lineage>
</organism>
<dbReference type="InterPro" id="IPR013325">
    <property type="entry name" value="RNA_pol_sigma_r2"/>
</dbReference>
<dbReference type="Pfam" id="PF20239">
    <property type="entry name" value="DUF6596"/>
    <property type="match status" value="1"/>
</dbReference>
<dbReference type="InterPro" id="IPR013324">
    <property type="entry name" value="RNA_pol_sigma_r3/r4-like"/>
</dbReference>
<dbReference type="EMBL" id="CP050292">
    <property type="protein sequence ID" value="QND70163.1"/>
    <property type="molecule type" value="Genomic_DNA"/>
</dbReference>
<dbReference type="Gene3D" id="1.10.1740.10">
    <property type="match status" value="1"/>
</dbReference>
<evidence type="ECO:0000313" key="4">
    <source>
        <dbReference type="Proteomes" id="UP000515291"/>
    </source>
</evidence>
<dbReference type="InterPro" id="IPR046531">
    <property type="entry name" value="DUF6596"/>
</dbReference>
<dbReference type="Pfam" id="PF04542">
    <property type="entry name" value="Sigma70_r2"/>
    <property type="match status" value="1"/>
</dbReference>
<dbReference type="AlphaFoldDB" id="A0A7G6TTT1"/>
<accession>A0A7G6TTT1</accession>
<gene>
    <name evidence="3" type="ORF">HB776_02095</name>
</gene>
<protein>
    <submittedName>
        <fullName evidence="3">RNA polymerase sigma factor</fullName>
    </submittedName>
</protein>
<proteinExistence type="predicted"/>
<evidence type="ECO:0000259" key="1">
    <source>
        <dbReference type="Pfam" id="PF04542"/>
    </source>
</evidence>
<evidence type="ECO:0000259" key="2">
    <source>
        <dbReference type="Pfam" id="PF20239"/>
    </source>
</evidence>
<dbReference type="InterPro" id="IPR007627">
    <property type="entry name" value="RNA_pol_sigma70_r2"/>
</dbReference>
<dbReference type="PANTHER" id="PTHR47756:SF2">
    <property type="entry name" value="BLL6612 PROTEIN"/>
    <property type="match status" value="1"/>
</dbReference>
<dbReference type="GO" id="GO:0006352">
    <property type="term" value="P:DNA-templated transcription initiation"/>
    <property type="evidence" value="ECO:0007669"/>
    <property type="project" value="InterPro"/>
</dbReference>
<dbReference type="Proteomes" id="UP000515291">
    <property type="component" value="Chromosome"/>
</dbReference>
<dbReference type="RefSeq" id="WP_184514672.1">
    <property type="nucleotide sequence ID" value="NZ_CP050292.1"/>
</dbReference>
<dbReference type="SUPFAM" id="SSF88659">
    <property type="entry name" value="Sigma3 and sigma4 domains of RNA polymerase sigma factors"/>
    <property type="match status" value="1"/>
</dbReference>
<feature type="domain" description="RNA polymerase sigma-70 region 2" evidence="1">
    <location>
        <begin position="13"/>
        <end position="73"/>
    </location>
</feature>
<dbReference type="PANTHER" id="PTHR47756">
    <property type="entry name" value="BLL6612 PROTEIN-RELATED"/>
    <property type="match status" value="1"/>
</dbReference>
<feature type="domain" description="DUF6596" evidence="2">
    <location>
        <begin position="181"/>
        <end position="281"/>
    </location>
</feature>
<evidence type="ECO:0000313" key="3">
    <source>
        <dbReference type="EMBL" id="QND70163.1"/>
    </source>
</evidence>